<proteinExistence type="predicted"/>
<gene>
    <name evidence="2" type="ORF">C6Y08_17450</name>
</gene>
<dbReference type="Proteomes" id="UP000238378">
    <property type="component" value="Unassembled WGS sequence"/>
</dbReference>
<organism evidence="2 3">
    <name type="scientific">Lactiplantibacillus pentosus</name>
    <name type="common">Lactobacillus pentosus</name>
    <dbReference type="NCBI Taxonomy" id="1589"/>
    <lineage>
        <taxon>Bacteria</taxon>
        <taxon>Bacillati</taxon>
        <taxon>Bacillota</taxon>
        <taxon>Bacilli</taxon>
        <taxon>Lactobacillales</taxon>
        <taxon>Lactobacillaceae</taxon>
        <taxon>Lactiplantibacillus</taxon>
    </lineage>
</organism>
<evidence type="ECO:0000256" key="1">
    <source>
        <dbReference type="SAM" id="MobiDB-lite"/>
    </source>
</evidence>
<reference evidence="2 3" key="1">
    <citation type="submission" date="2018-03" db="EMBL/GenBank/DDBJ databases">
        <title>Draft Genome Sequences of six Lactobacillus pentosus Strains Isolated from Brines of Traditionally Fermented Spanish-Style Green Table Olives.</title>
        <authorList>
            <person name="Calero-Delgado B."/>
            <person name="Martin-Platero A.M."/>
            <person name="Perez-Pulido A.J."/>
            <person name="Benitez-Cabello A."/>
            <person name="Casimiro-Soriguer C.S."/>
            <person name="Martinez-Bueno M."/>
            <person name="Arroyo-Lopez F.N."/>
            <person name="Rodriguez-Gomez F."/>
            <person name="Bautista-Gallego J."/>
            <person name="Garrido-Fernandez A."/>
            <person name="Jimenez-Diaz R."/>
        </authorList>
    </citation>
    <scope>NUCLEOTIDE SEQUENCE [LARGE SCALE GENOMIC DNA]</scope>
    <source>
        <strain evidence="2 3">IG2</strain>
    </source>
</reference>
<evidence type="ECO:0000313" key="2">
    <source>
        <dbReference type="EMBL" id="PRO89859.1"/>
    </source>
</evidence>
<keyword evidence="3" id="KW-1185">Reference proteome</keyword>
<comment type="caution">
    <text evidence="2">The sequence shown here is derived from an EMBL/GenBank/DDBJ whole genome shotgun (WGS) entry which is preliminary data.</text>
</comment>
<dbReference type="RefSeq" id="WP_014216293.1">
    <property type="nucleotide sequence ID" value="NZ_OZ061357.1"/>
</dbReference>
<feature type="region of interest" description="Disordered" evidence="1">
    <location>
        <begin position="180"/>
        <end position="204"/>
    </location>
</feature>
<protein>
    <submittedName>
        <fullName evidence="2">Uncharacterized protein</fullName>
    </submittedName>
</protein>
<name>A0ABX5CV96_LACPE</name>
<dbReference type="EMBL" id="PVOB01000338">
    <property type="protein sequence ID" value="PRO89859.1"/>
    <property type="molecule type" value="Genomic_DNA"/>
</dbReference>
<evidence type="ECO:0000313" key="3">
    <source>
        <dbReference type="Proteomes" id="UP000238378"/>
    </source>
</evidence>
<accession>A0ABX5CV96</accession>
<sequence length="204" mass="23799">MKVESWQGINGKLIHNGQKAIVVKDEQELADQDKLQDRLKQEGKPIDEVRKALIKNTVKRQIKTDPLKISSWFNRHQDSKNAKKAEKLVSDKPTHQYKQIRNEMTFFGESFLEGFLGFYGLEVDNALGRYEHNLHVLETQELGQSEKEYYLATSENGHVRLATDPLPSQQIAEEQLNKFYQREPEETQAEQIQLRTSEDDRKEE</sequence>